<dbReference type="InParanoid" id="K3Y474"/>
<dbReference type="AlphaFoldDB" id="K3Y474"/>
<dbReference type="Proteomes" id="UP000004995">
    <property type="component" value="Unassembled WGS sequence"/>
</dbReference>
<keyword evidence="2" id="KW-1185">Reference proteome</keyword>
<protein>
    <submittedName>
        <fullName evidence="1">Uncharacterized protein</fullName>
    </submittedName>
</protein>
<evidence type="ECO:0000313" key="1">
    <source>
        <dbReference type="EnsemblPlants" id="KQL09274"/>
    </source>
</evidence>
<proteinExistence type="predicted"/>
<name>K3Y474_SETIT</name>
<sequence>MHIINELSSAQSLFMFGLFFGKKKKFHGICICC</sequence>
<reference evidence="1" key="2">
    <citation type="submission" date="2018-08" db="UniProtKB">
        <authorList>
            <consortium name="EnsemblPlants"/>
        </authorList>
    </citation>
    <scope>IDENTIFICATION</scope>
    <source>
        <strain evidence="1">Yugu1</strain>
    </source>
</reference>
<dbReference type="Gramene" id="KQL09274">
    <property type="protein sequence ID" value="KQL09274"/>
    <property type="gene ID" value="SETIT_009012mg"/>
</dbReference>
<dbReference type="EMBL" id="AGNK02002195">
    <property type="status" value="NOT_ANNOTATED_CDS"/>
    <property type="molecule type" value="Genomic_DNA"/>
</dbReference>
<accession>K3Y474</accession>
<organism evidence="1 2">
    <name type="scientific">Setaria italica</name>
    <name type="common">Foxtail millet</name>
    <name type="synonym">Panicum italicum</name>
    <dbReference type="NCBI Taxonomy" id="4555"/>
    <lineage>
        <taxon>Eukaryota</taxon>
        <taxon>Viridiplantae</taxon>
        <taxon>Streptophyta</taxon>
        <taxon>Embryophyta</taxon>
        <taxon>Tracheophyta</taxon>
        <taxon>Spermatophyta</taxon>
        <taxon>Magnoliopsida</taxon>
        <taxon>Liliopsida</taxon>
        <taxon>Poales</taxon>
        <taxon>Poaceae</taxon>
        <taxon>PACMAD clade</taxon>
        <taxon>Panicoideae</taxon>
        <taxon>Panicodae</taxon>
        <taxon>Paniceae</taxon>
        <taxon>Cenchrinae</taxon>
        <taxon>Setaria</taxon>
    </lineage>
</organism>
<evidence type="ECO:0000313" key="2">
    <source>
        <dbReference type="Proteomes" id="UP000004995"/>
    </source>
</evidence>
<reference evidence="2" key="1">
    <citation type="journal article" date="2012" name="Nat. Biotechnol.">
        <title>Reference genome sequence of the model plant Setaria.</title>
        <authorList>
            <person name="Bennetzen J.L."/>
            <person name="Schmutz J."/>
            <person name="Wang H."/>
            <person name="Percifield R."/>
            <person name="Hawkins J."/>
            <person name="Pontaroli A.C."/>
            <person name="Estep M."/>
            <person name="Feng L."/>
            <person name="Vaughn J.N."/>
            <person name="Grimwood J."/>
            <person name="Jenkins J."/>
            <person name="Barry K."/>
            <person name="Lindquist E."/>
            <person name="Hellsten U."/>
            <person name="Deshpande S."/>
            <person name="Wang X."/>
            <person name="Wu X."/>
            <person name="Mitros T."/>
            <person name="Triplett J."/>
            <person name="Yang X."/>
            <person name="Ye C.Y."/>
            <person name="Mauro-Herrera M."/>
            <person name="Wang L."/>
            <person name="Li P."/>
            <person name="Sharma M."/>
            <person name="Sharma R."/>
            <person name="Ronald P.C."/>
            <person name="Panaud O."/>
            <person name="Kellogg E.A."/>
            <person name="Brutnell T.P."/>
            <person name="Doust A.N."/>
            <person name="Tuskan G.A."/>
            <person name="Rokhsar D."/>
            <person name="Devos K.M."/>
        </authorList>
    </citation>
    <scope>NUCLEOTIDE SEQUENCE [LARGE SCALE GENOMIC DNA]</scope>
    <source>
        <strain evidence="2">cv. Yugu1</strain>
    </source>
</reference>
<dbReference type="HOGENOM" id="CLU_3385624_0_0_1"/>
<dbReference type="EnsemblPlants" id="KQL09274">
    <property type="protein sequence ID" value="KQL09274"/>
    <property type="gene ID" value="SETIT_009012mg"/>
</dbReference>